<keyword evidence="4" id="KW-1185">Reference proteome</keyword>
<accession>T1JKL7</accession>
<name>T1JKL7_STRMM</name>
<evidence type="ECO:0000256" key="1">
    <source>
        <dbReference type="SAM" id="Coils"/>
    </source>
</evidence>
<dbReference type="AlphaFoldDB" id="T1JKL7"/>
<dbReference type="EMBL" id="JH431567">
    <property type="status" value="NOT_ANNOTATED_CDS"/>
    <property type="molecule type" value="Genomic_DNA"/>
</dbReference>
<dbReference type="InterPro" id="IPR038511">
    <property type="entry name" value="TAP42/TAP46-like_sf"/>
</dbReference>
<evidence type="ECO:0008006" key="5">
    <source>
        <dbReference type="Google" id="ProtNLM"/>
    </source>
</evidence>
<dbReference type="eggNOG" id="KOG2830">
    <property type="taxonomic scope" value="Eukaryota"/>
</dbReference>
<dbReference type="InterPro" id="IPR007304">
    <property type="entry name" value="TAP46-like"/>
</dbReference>
<evidence type="ECO:0000256" key="2">
    <source>
        <dbReference type="SAM" id="MobiDB-lite"/>
    </source>
</evidence>
<protein>
    <recommendedName>
        <fullName evidence="5">Immunoglobulin-binding protein 1</fullName>
    </recommendedName>
</protein>
<feature type="compositionally biased region" description="Basic and acidic residues" evidence="2">
    <location>
        <begin position="322"/>
        <end position="333"/>
    </location>
</feature>
<dbReference type="Gene3D" id="1.25.40.540">
    <property type="entry name" value="TAP42-like family"/>
    <property type="match status" value="1"/>
</dbReference>
<dbReference type="OMA" id="EYELCEA"/>
<dbReference type="PANTHER" id="PTHR10933:SF9">
    <property type="entry name" value="IMMUNOGLOBULIN-BINDING PROTEIN 1"/>
    <property type="match status" value="1"/>
</dbReference>
<reference evidence="3" key="2">
    <citation type="submission" date="2015-02" db="UniProtKB">
        <authorList>
            <consortium name="EnsemblMetazoa"/>
        </authorList>
    </citation>
    <scope>IDENTIFICATION</scope>
</reference>
<sequence>MAANNTCESKKLIDYFKDGWKKYKQLENSNESSSTKDFQSKAKEVVDLFENATRMVTELSLFSLNEDFDEVTTTNIKYLSLPYLLGNSSEKLSTQNRIEILNIVETYYKNFLSLCKSYNVMEFELPDKKLEEKFSEAQPSVEEMTRSREIKIRRYKERKEQEALLTIMEVRVTTDPNVDEEFERKYYVILLKNFISKALDELDSIHMEKSMLSRMTELDDTIAKDKSSSKFKSKPIKPVIITRNALQKQIYGLGYPSIPIMTVDEFYEERLKNPDTSNMDTSQSLLTKAMEGINRVEEREADNIQAEIAAENDDMVELQRTRQYDDWKDDHRRGFGNRKNRS</sequence>
<keyword evidence="1" id="KW-0175">Coiled coil</keyword>
<organism evidence="3 4">
    <name type="scientific">Strigamia maritima</name>
    <name type="common">European centipede</name>
    <name type="synonym">Geophilus maritimus</name>
    <dbReference type="NCBI Taxonomy" id="126957"/>
    <lineage>
        <taxon>Eukaryota</taxon>
        <taxon>Metazoa</taxon>
        <taxon>Ecdysozoa</taxon>
        <taxon>Arthropoda</taxon>
        <taxon>Myriapoda</taxon>
        <taxon>Chilopoda</taxon>
        <taxon>Pleurostigmophora</taxon>
        <taxon>Geophilomorpha</taxon>
        <taxon>Linotaeniidae</taxon>
        <taxon>Strigamia</taxon>
    </lineage>
</organism>
<dbReference type="HOGENOM" id="CLU_041824_1_0_1"/>
<feature type="coiled-coil region" evidence="1">
    <location>
        <begin position="294"/>
        <end position="321"/>
    </location>
</feature>
<dbReference type="GO" id="GO:0005829">
    <property type="term" value="C:cytosol"/>
    <property type="evidence" value="ECO:0007669"/>
    <property type="project" value="TreeGrafter"/>
</dbReference>
<evidence type="ECO:0000313" key="4">
    <source>
        <dbReference type="Proteomes" id="UP000014500"/>
    </source>
</evidence>
<dbReference type="STRING" id="126957.T1JKL7"/>
<feature type="region of interest" description="Disordered" evidence="2">
    <location>
        <begin position="322"/>
        <end position="342"/>
    </location>
</feature>
<dbReference type="GO" id="GO:0009966">
    <property type="term" value="P:regulation of signal transduction"/>
    <property type="evidence" value="ECO:0007669"/>
    <property type="project" value="InterPro"/>
</dbReference>
<dbReference type="EnsemblMetazoa" id="SMAR014397-RA">
    <property type="protein sequence ID" value="SMAR014397-PA"/>
    <property type="gene ID" value="SMAR014397"/>
</dbReference>
<dbReference type="Proteomes" id="UP000014500">
    <property type="component" value="Unassembled WGS sequence"/>
</dbReference>
<dbReference type="PANTHER" id="PTHR10933">
    <property type="entry name" value="IMMUNOGLOBULIN-BINDING PROTEIN 1"/>
    <property type="match status" value="1"/>
</dbReference>
<dbReference type="PhylomeDB" id="T1JKL7"/>
<reference evidence="4" key="1">
    <citation type="submission" date="2011-05" db="EMBL/GenBank/DDBJ databases">
        <authorList>
            <person name="Richards S.R."/>
            <person name="Qu J."/>
            <person name="Jiang H."/>
            <person name="Jhangiani S.N."/>
            <person name="Agravi P."/>
            <person name="Goodspeed R."/>
            <person name="Gross S."/>
            <person name="Mandapat C."/>
            <person name="Jackson L."/>
            <person name="Mathew T."/>
            <person name="Pu L."/>
            <person name="Thornton R."/>
            <person name="Saada N."/>
            <person name="Wilczek-Boney K.B."/>
            <person name="Lee S."/>
            <person name="Kovar C."/>
            <person name="Wu Y."/>
            <person name="Scherer S.E."/>
            <person name="Worley K.C."/>
            <person name="Muzny D.M."/>
            <person name="Gibbs R."/>
        </authorList>
    </citation>
    <scope>NUCLEOTIDE SEQUENCE</scope>
    <source>
        <strain evidence="4">Brora</strain>
    </source>
</reference>
<dbReference type="GO" id="GO:0035303">
    <property type="term" value="P:regulation of dephosphorylation"/>
    <property type="evidence" value="ECO:0007669"/>
    <property type="project" value="TreeGrafter"/>
</dbReference>
<dbReference type="Pfam" id="PF04177">
    <property type="entry name" value="TAP42"/>
    <property type="match status" value="1"/>
</dbReference>
<dbReference type="GO" id="GO:0051721">
    <property type="term" value="F:protein phosphatase 2A binding"/>
    <property type="evidence" value="ECO:0007669"/>
    <property type="project" value="TreeGrafter"/>
</dbReference>
<evidence type="ECO:0000313" key="3">
    <source>
        <dbReference type="EnsemblMetazoa" id="SMAR014397-PA"/>
    </source>
</evidence>
<proteinExistence type="predicted"/>